<gene>
    <name evidence="1" type="ORF">IscW_ISCW005082</name>
</gene>
<dbReference type="VEuPathDB" id="VectorBase:ISCI005082"/>
<sequence length="68" mass="7669">MLEINRSTGKGSFYKEAALYSRLYLLQGIVAFHQQQYPQAQQYLERAASTIARLKVDDEAMTQGSPDA</sequence>
<dbReference type="EMBL" id="ABJB011016907">
    <property type="status" value="NOT_ANNOTATED_CDS"/>
    <property type="molecule type" value="Genomic_DNA"/>
</dbReference>
<dbReference type="EMBL" id="ABJB010524062">
    <property type="status" value="NOT_ANNOTATED_CDS"/>
    <property type="molecule type" value="Genomic_DNA"/>
</dbReference>
<organism>
    <name type="scientific">Ixodes scapularis</name>
    <name type="common">Black-legged tick</name>
    <name type="synonym">Deer tick</name>
    <dbReference type="NCBI Taxonomy" id="6945"/>
    <lineage>
        <taxon>Eukaryota</taxon>
        <taxon>Metazoa</taxon>
        <taxon>Ecdysozoa</taxon>
        <taxon>Arthropoda</taxon>
        <taxon>Chelicerata</taxon>
        <taxon>Arachnida</taxon>
        <taxon>Acari</taxon>
        <taxon>Parasitiformes</taxon>
        <taxon>Ixodida</taxon>
        <taxon>Ixodoidea</taxon>
        <taxon>Ixodidae</taxon>
        <taxon>Ixodinae</taxon>
        <taxon>Ixodes</taxon>
    </lineage>
</organism>
<dbReference type="EMBL" id="ABJB010330708">
    <property type="status" value="NOT_ANNOTATED_CDS"/>
    <property type="molecule type" value="Genomic_DNA"/>
</dbReference>
<name>B7PK55_IXOSC</name>
<dbReference type="HOGENOM" id="CLU_2796800_0_0_1"/>
<evidence type="ECO:0000313" key="3">
    <source>
        <dbReference type="Proteomes" id="UP000001555"/>
    </source>
</evidence>
<dbReference type="PANTHER" id="PTHR12948:SF3">
    <property type="entry name" value="NEDD8 ULTIMATE BUSTER 1"/>
    <property type="match status" value="1"/>
</dbReference>
<dbReference type="VEuPathDB" id="VectorBase:ISCW005082"/>
<dbReference type="EMBL" id="ABJB010473907">
    <property type="status" value="NOT_ANNOTATED_CDS"/>
    <property type="molecule type" value="Genomic_DNA"/>
</dbReference>
<dbReference type="EMBL" id="ABJB010384094">
    <property type="status" value="NOT_ANNOTATED_CDS"/>
    <property type="molecule type" value="Genomic_DNA"/>
</dbReference>
<accession>B7PK55</accession>
<keyword evidence="3" id="KW-1185">Reference proteome</keyword>
<dbReference type="EMBL" id="ABJB010164847">
    <property type="status" value="NOT_ANNOTATED_CDS"/>
    <property type="molecule type" value="Genomic_DNA"/>
</dbReference>
<dbReference type="Proteomes" id="UP000001555">
    <property type="component" value="Unassembled WGS sequence"/>
</dbReference>
<reference evidence="1 3" key="1">
    <citation type="submission" date="2008-03" db="EMBL/GenBank/DDBJ databases">
        <title>Annotation of Ixodes scapularis.</title>
        <authorList>
            <consortium name="Ixodes scapularis Genome Project Consortium"/>
            <person name="Caler E."/>
            <person name="Hannick L.I."/>
            <person name="Bidwell S."/>
            <person name="Joardar V."/>
            <person name="Thiagarajan M."/>
            <person name="Amedeo P."/>
            <person name="Galinsky K.J."/>
            <person name="Schobel S."/>
            <person name="Inman J."/>
            <person name="Hostetler J."/>
            <person name="Miller J."/>
            <person name="Hammond M."/>
            <person name="Megy K."/>
            <person name="Lawson D."/>
            <person name="Kodira C."/>
            <person name="Sutton G."/>
            <person name="Meyer J."/>
            <person name="Hill C.A."/>
            <person name="Birren B."/>
            <person name="Nene V."/>
            <person name="Collins F."/>
            <person name="Alarcon-Chaidez F."/>
            <person name="Wikel S."/>
            <person name="Strausberg R."/>
        </authorList>
    </citation>
    <scope>NUCLEOTIDE SEQUENCE [LARGE SCALE GENOMIC DNA]</scope>
    <source>
        <strain evidence="3">Wikel</strain>
        <strain evidence="1">Wikel colony</strain>
    </source>
</reference>
<dbReference type="EMBL" id="ABJB010711495">
    <property type="status" value="NOT_ANNOTATED_CDS"/>
    <property type="molecule type" value="Genomic_DNA"/>
</dbReference>
<evidence type="ECO:0000313" key="2">
    <source>
        <dbReference type="EnsemblMetazoa" id="ISCW005082-PA"/>
    </source>
</evidence>
<dbReference type="EnsemblMetazoa" id="ISCW005082-RA">
    <property type="protein sequence ID" value="ISCW005082-PA"/>
    <property type="gene ID" value="ISCW005082"/>
</dbReference>
<dbReference type="EMBL" id="ABJB010126950">
    <property type="status" value="NOT_ANNOTATED_CDS"/>
    <property type="molecule type" value="Genomic_DNA"/>
</dbReference>
<evidence type="ECO:0000313" key="1">
    <source>
        <dbReference type="EMBL" id="EEC06977.1"/>
    </source>
</evidence>
<proteinExistence type="predicted"/>
<dbReference type="PaxDb" id="6945-B7PK55"/>
<dbReference type="PANTHER" id="PTHR12948">
    <property type="entry name" value="NEDD8 ULTIMATE BUSTER-1 BS4 PROTEIN"/>
    <property type="match status" value="1"/>
</dbReference>
<dbReference type="InParanoid" id="B7PK55"/>
<dbReference type="InterPro" id="IPR039749">
    <property type="entry name" value="NUB1"/>
</dbReference>
<dbReference type="EMBL" id="ABJB010563577">
    <property type="status" value="NOT_ANNOTATED_CDS"/>
    <property type="molecule type" value="Genomic_DNA"/>
</dbReference>
<protein>
    <submittedName>
        <fullName evidence="1 2">Uncharacterized protein</fullName>
    </submittedName>
</protein>
<dbReference type="EMBL" id="DS730742">
    <property type="protein sequence ID" value="EEC06977.1"/>
    <property type="molecule type" value="Genomic_DNA"/>
</dbReference>
<dbReference type="AlphaFoldDB" id="B7PK55"/>
<reference evidence="2" key="2">
    <citation type="submission" date="2020-05" db="UniProtKB">
        <authorList>
            <consortium name="EnsemblMetazoa"/>
        </authorList>
    </citation>
    <scope>IDENTIFICATION</scope>
    <source>
        <strain evidence="2">wikel</strain>
    </source>
</reference>